<feature type="compositionally biased region" description="Basic and acidic residues" evidence="1">
    <location>
        <begin position="254"/>
        <end position="266"/>
    </location>
</feature>
<keyword evidence="2" id="KW-1133">Transmembrane helix</keyword>
<proteinExistence type="predicted"/>
<dbReference type="GO" id="GO:0016020">
    <property type="term" value="C:membrane"/>
    <property type="evidence" value="ECO:0007669"/>
    <property type="project" value="InterPro"/>
</dbReference>
<evidence type="ECO:0000256" key="1">
    <source>
        <dbReference type="SAM" id="MobiDB-lite"/>
    </source>
</evidence>
<evidence type="ECO:0000313" key="3">
    <source>
        <dbReference type="EMBL" id="REF70006.1"/>
    </source>
</evidence>
<dbReference type="InterPro" id="IPR014161">
    <property type="entry name" value="Tol-Pal_TolA"/>
</dbReference>
<evidence type="ECO:0000256" key="2">
    <source>
        <dbReference type="SAM" id="Phobius"/>
    </source>
</evidence>
<feature type="compositionally biased region" description="Gly residues" evidence="1">
    <location>
        <begin position="399"/>
        <end position="409"/>
    </location>
</feature>
<keyword evidence="2" id="KW-0812">Transmembrane</keyword>
<sequence length="520" mass="54133">MDRAERIGFWVSGVAHAGLLGAALVGGALFRPQPLEAVRMAEVATMSEAEFQSLAAAAAGRGPVSDAAATTPAQPRPPADENRLGEVEAVSPPAPDAQAAELSTPPSRPEARPDLSDFQTPNRPVAVATDAPRPAEPQNTVDLAALPQASDRPDPARNPAQPQSPAPIPQRSALAPVESSRPRGRPEGLAEAVQARRAAAEAARQREELLAWQEAEAAAERTAAAKAEEAAARRAAEERAREERREAQAQADAEAARKAEEAEARARRLAAADKAAAEEAAAEKRAAEKRAAERKAEADRRTAAEKAAAEKAAAEKAAAEKAAAEKAAAEKAEAERKAAEAKARKEAEEQAAAERAAAEKKAAEKAAAEAKAREQAEAERKAAEAAKQAALAEAMQDQGSGGSGGGGAAANGPPLSQGEKDGFRVAVEQCWNRGSLSTEASRTTVSVQFSMAPDGTVEKGSLRMIGHDGGSDAAAKQAYEAARRAILMCEKGGYKLPPEKYNRWKDVIIDFNASGGARVK</sequence>
<dbReference type="GO" id="GO:0019534">
    <property type="term" value="F:toxin transmembrane transporter activity"/>
    <property type="evidence" value="ECO:0007669"/>
    <property type="project" value="InterPro"/>
</dbReference>
<comment type="caution">
    <text evidence="3">The sequence shown here is derived from an EMBL/GenBank/DDBJ whole genome shotgun (WGS) entry which is preliminary data.</text>
</comment>
<feature type="compositionally biased region" description="Basic and acidic residues" evidence="1">
    <location>
        <begin position="275"/>
        <end position="348"/>
    </location>
</feature>
<dbReference type="EMBL" id="QTUJ01000002">
    <property type="protein sequence ID" value="REF70006.1"/>
    <property type="molecule type" value="Genomic_DNA"/>
</dbReference>
<name>A0A3D9XHM2_PARVE</name>
<dbReference type="GO" id="GO:0051301">
    <property type="term" value="P:cell division"/>
    <property type="evidence" value="ECO:0007669"/>
    <property type="project" value="UniProtKB-KW"/>
</dbReference>
<feature type="compositionally biased region" description="Basic and acidic residues" evidence="1">
    <location>
        <begin position="356"/>
        <end position="384"/>
    </location>
</feature>
<reference evidence="3 4" key="1">
    <citation type="submission" date="2018-08" db="EMBL/GenBank/DDBJ databases">
        <title>Genomic Encyclopedia of Archaeal and Bacterial Type Strains, Phase II (KMG-II): from individual species to whole genera.</title>
        <authorList>
            <person name="Goeker M."/>
        </authorList>
    </citation>
    <scope>NUCLEOTIDE SEQUENCE [LARGE SCALE GENOMIC DNA]</scope>
    <source>
        <strain evidence="3 4">DSM 17099</strain>
    </source>
</reference>
<dbReference type="RefSeq" id="WP_116222109.1">
    <property type="nucleotide sequence ID" value="NZ_CP038197.1"/>
</dbReference>
<feature type="region of interest" description="Disordered" evidence="1">
    <location>
        <begin position="62"/>
        <end position="423"/>
    </location>
</feature>
<evidence type="ECO:0000313" key="4">
    <source>
        <dbReference type="Proteomes" id="UP000256941"/>
    </source>
</evidence>
<keyword evidence="2" id="KW-0472">Membrane</keyword>
<feature type="transmembrane region" description="Helical" evidence="2">
    <location>
        <begin position="7"/>
        <end position="30"/>
    </location>
</feature>
<protein>
    <submittedName>
        <fullName evidence="3">Cell division and transport-associated protein TolA</fullName>
    </submittedName>
</protein>
<dbReference type="AlphaFoldDB" id="A0A3D9XHM2"/>
<feature type="compositionally biased region" description="Low complexity" evidence="1">
    <location>
        <begin position="385"/>
        <end position="394"/>
    </location>
</feature>
<dbReference type="Proteomes" id="UP000256941">
    <property type="component" value="Unassembled WGS sequence"/>
</dbReference>
<feature type="compositionally biased region" description="Basic and acidic residues" evidence="1">
    <location>
        <begin position="226"/>
        <end position="247"/>
    </location>
</feature>
<gene>
    <name evidence="3" type="ORF">BDD41_2725</name>
</gene>
<feature type="compositionally biased region" description="Low complexity" evidence="1">
    <location>
        <begin position="189"/>
        <end position="202"/>
    </location>
</feature>
<accession>A0A3D9XHM2</accession>
<keyword evidence="3" id="KW-0131">Cell cycle</keyword>
<dbReference type="NCBIfam" id="TIGR02794">
    <property type="entry name" value="tolA_full"/>
    <property type="match status" value="1"/>
</dbReference>
<keyword evidence="3" id="KW-0132">Cell division</keyword>
<feature type="compositionally biased region" description="Low complexity" evidence="1">
    <location>
        <begin position="210"/>
        <end position="225"/>
    </location>
</feature>
<dbReference type="GO" id="GO:0043213">
    <property type="term" value="P:bacteriocin transport"/>
    <property type="evidence" value="ECO:0007669"/>
    <property type="project" value="InterPro"/>
</dbReference>
<organism evidence="3 4">
    <name type="scientific">Paracoccus versutus</name>
    <name type="common">Thiobacillus versutus</name>
    <dbReference type="NCBI Taxonomy" id="34007"/>
    <lineage>
        <taxon>Bacteria</taxon>
        <taxon>Pseudomonadati</taxon>
        <taxon>Pseudomonadota</taxon>
        <taxon>Alphaproteobacteria</taxon>
        <taxon>Rhodobacterales</taxon>
        <taxon>Paracoccaceae</taxon>
        <taxon>Paracoccus</taxon>
    </lineage>
</organism>